<name>A0A4R2FE61_9GAMM</name>
<dbReference type="Proteomes" id="UP000294832">
    <property type="component" value="Unassembled WGS sequence"/>
</dbReference>
<accession>A0A4R2FE61</accession>
<evidence type="ECO:0000313" key="2">
    <source>
        <dbReference type="Proteomes" id="UP000294832"/>
    </source>
</evidence>
<protein>
    <submittedName>
        <fullName evidence="1">Uncharacterized protein</fullName>
    </submittedName>
</protein>
<sequence length="58" mass="6632">MTDNPLNKLQAESVITRRHRRQLEQSIALLCKSNALLRKSIAEVCLLTAKREAKLDDK</sequence>
<dbReference type="EMBL" id="SLWF01000004">
    <property type="protein sequence ID" value="TCN87874.1"/>
    <property type="molecule type" value="Genomic_DNA"/>
</dbReference>
<dbReference type="AlphaFoldDB" id="A0A4R2FE61"/>
<comment type="caution">
    <text evidence="1">The sequence shown here is derived from an EMBL/GenBank/DDBJ whole genome shotgun (WGS) entry which is preliminary data.</text>
</comment>
<proteinExistence type="predicted"/>
<reference evidence="1 2" key="1">
    <citation type="submission" date="2019-03" db="EMBL/GenBank/DDBJ databases">
        <title>Freshwater and sediment microbial communities from various areas in North America, analyzing microbe dynamics in response to fracking.</title>
        <authorList>
            <person name="Lamendella R."/>
        </authorList>
    </citation>
    <scope>NUCLEOTIDE SEQUENCE [LARGE SCALE GENOMIC DNA]</scope>
    <source>
        <strain evidence="1 2">74A</strain>
    </source>
</reference>
<keyword evidence="2" id="KW-1185">Reference proteome</keyword>
<evidence type="ECO:0000313" key="1">
    <source>
        <dbReference type="EMBL" id="TCN87874.1"/>
    </source>
</evidence>
<gene>
    <name evidence="1" type="ORF">EDC91_1045</name>
</gene>
<organism evidence="1 2">
    <name type="scientific">Shewanella fodinae</name>
    <dbReference type="NCBI Taxonomy" id="552357"/>
    <lineage>
        <taxon>Bacteria</taxon>
        <taxon>Pseudomonadati</taxon>
        <taxon>Pseudomonadota</taxon>
        <taxon>Gammaproteobacteria</taxon>
        <taxon>Alteromonadales</taxon>
        <taxon>Shewanellaceae</taxon>
        <taxon>Shewanella</taxon>
    </lineage>
</organism>